<keyword evidence="3" id="KW-1185">Reference proteome</keyword>
<proteinExistence type="predicted"/>
<dbReference type="OrthoDB" id="5986190at2759"/>
<evidence type="ECO:0000259" key="1">
    <source>
        <dbReference type="PROSITE" id="PS50011"/>
    </source>
</evidence>
<organism evidence="2 3">
    <name type="scientific">Fusarium solani</name>
    <name type="common">Filamentous fungus</name>
    <dbReference type="NCBI Taxonomy" id="169388"/>
    <lineage>
        <taxon>Eukaryota</taxon>
        <taxon>Fungi</taxon>
        <taxon>Dikarya</taxon>
        <taxon>Ascomycota</taxon>
        <taxon>Pezizomycotina</taxon>
        <taxon>Sordariomycetes</taxon>
        <taxon>Hypocreomycetidae</taxon>
        <taxon>Hypocreales</taxon>
        <taxon>Nectriaceae</taxon>
        <taxon>Fusarium</taxon>
        <taxon>Fusarium solani species complex</taxon>
    </lineage>
</organism>
<dbReference type="PROSITE" id="PS50011">
    <property type="entry name" value="PROTEIN_KINASE_DOM"/>
    <property type="match status" value="1"/>
</dbReference>
<name>A0A9P9KET2_FUSSL</name>
<dbReference type="AlphaFoldDB" id="A0A9P9KET2"/>
<dbReference type="Gene3D" id="1.10.510.10">
    <property type="entry name" value="Transferase(Phosphotransferase) domain 1"/>
    <property type="match status" value="1"/>
</dbReference>
<dbReference type="Proteomes" id="UP000736672">
    <property type="component" value="Unassembled WGS sequence"/>
</dbReference>
<accession>A0A9P9KET2</accession>
<comment type="caution">
    <text evidence="2">The sequence shown here is derived from an EMBL/GenBank/DDBJ whole genome shotgun (WGS) entry which is preliminary data.</text>
</comment>
<dbReference type="PANTHER" id="PTHR44167">
    <property type="entry name" value="OVARIAN-SPECIFIC SERINE/THREONINE-PROTEIN KINASE LOK-RELATED"/>
    <property type="match status" value="1"/>
</dbReference>
<dbReference type="SMART" id="SM00220">
    <property type="entry name" value="S_TKc"/>
    <property type="match status" value="1"/>
</dbReference>
<dbReference type="InterPro" id="IPR000719">
    <property type="entry name" value="Prot_kinase_dom"/>
</dbReference>
<dbReference type="InterPro" id="IPR008271">
    <property type="entry name" value="Ser/Thr_kinase_AS"/>
</dbReference>
<dbReference type="GO" id="GO:0004672">
    <property type="term" value="F:protein kinase activity"/>
    <property type="evidence" value="ECO:0007669"/>
    <property type="project" value="InterPro"/>
</dbReference>
<dbReference type="InterPro" id="IPR011009">
    <property type="entry name" value="Kinase-like_dom_sf"/>
</dbReference>
<dbReference type="GO" id="GO:0005524">
    <property type="term" value="F:ATP binding"/>
    <property type="evidence" value="ECO:0007669"/>
    <property type="project" value="InterPro"/>
</dbReference>
<gene>
    <name evidence="2" type="ORF">B0J15DRAFT_595139</name>
</gene>
<dbReference type="SUPFAM" id="SSF56112">
    <property type="entry name" value="Protein kinase-like (PK-like)"/>
    <property type="match status" value="1"/>
</dbReference>
<feature type="domain" description="Protein kinase" evidence="1">
    <location>
        <begin position="37"/>
        <end position="428"/>
    </location>
</feature>
<dbReference type="EMBL" id="JAGTJS010000010">
    <property type="protein sequence ID" value="KAH7254681.1"/>
    <property type="molecule type" value="Genomic_DNA"/>
</dbReference>
<dbReference type="PANTHER" id="PTHR44167:SF24">
    <property type="entry name" value="SERINE_THREONINE-PROTEIN KINASE CHK2"/>
    <property type="match status" value="1"/>
</dbReference>
<evidence type="ECO:0000313" key="3">
    <source>
        <dbReference type="Proteomes" id="UP000736672"/>
    </source>
</evidence>
<protein>
    <recommendedName>
        <fullName evidence="1">Protein kinase domain-containing protein</fullName>
    </recommendedName>
</protein>
<evidence type="ECO:0000313" key="2">
    <source>
        <dbReference type="EMBL" id="KAH7254681.1"/>
    </source>
</evidence>
<reference evidence="2" key="1">
    <citation type="journal article" date="2021" name="Nat. Commun.">
        <title>Genetic determinants of endophytism in the Arabidopsis root mycobiome.</title>
        <authorList>
            <person name="Mesny F."/>
            <person name="Miyauchi S."/>
            <person name="Thiergart T."/>
            <person name="Pickel B."/>
            <person name="Atanasova L."/>
            <person name="Karlsson M."/>
            <person name="Huettel B."/>
            <person name="Barry K.W."/>
            <person name="Haridas S."/>
            <person name="Chen C."/>
            <person name="Bauer D."/>
            <person name="Andreopoulos W."/>
            <person name="Pangilinan J."/>
            <person name="LaButti K."/>
            <person name="Riley R."/>
            <person name="Lipzen A."/>
            <person name="Clum A."/>
            <person name="Drula E."/>
            <person name="Henrissat B."/>
            <person name="Kohler A."/>
            <person name="Grigoriev I.V."/>
            <person name="Martin F.M."/>
            <person name="Hacquard S."/>
        </authorList>
    </citation>
    <scope>NUCLEOTIDE SEQUENCE</scope>
    <source>
        <strain evidence="2">FSSC 5 MPI-SDFR-AT-0091</strain>
    </source>
</reference>
<dbReference type="Pfam" id="PF00069">
    <property type="entry name" value="Pkinase"/>
    <property type="match status" value="1"/>
</dbReference>
<sequence length="430" mass="49007">MASPPLSAPSRLPAHLQGLDIIEIQSLKDARHNLDLPKGKNLIRHGASAMVYRIENPAGIDSYLGPYLACKKIILNSDEDIEAVRSEMSIVRHRMTSVRDPTRLRIEATYYRPSDNSKTQGTVYIILEAWIDLSLQTLIDHAIGKPGAEFAPCYQQIIRDDWPKILYWLFEFLASLTRDSVFRPLIRRTLPRKLDGKSGTQPRSPMGEVETTGFWEINETEGRMTQFNSKLELVKIVDNPNIQSVDRIWHRDLKPANFLFKFAPRSEYKYERHDTLHPVGIDFGISKYHRDPSNPSAHYTGTPAYLAPEVLEGGANFRSDIWSLGCCVIFIEAFIHSGMPGVKKVFDIAVRGNDSSFRDGIDEVNEFLDQDPSPGLAQDVSPHMEEARKRLRKMVKEKMMVPESQRGSAHELLEKVMEIRAVARKEFFDE</sequence>
<dbReference type="PROSITE" id="PS00108">
    <property type="entry name" value="PROTEIN_KINASE_ST"/>
    <property type="match status" value="1"/>
</dbReference>